<dbReference type="InterPro" id="IPR037207">
    <property type="entry name" value="Nuop51_4Fe4S-bd_sf"/>
</dbReference>
<dbReference type="Gene3D" id="1.20.1440.230">
    <property type="entry name" value="NADH-ubiquinone oxidoreductase 51kDa subunit, iron-sulphur binding domain"/>
    <property type="match status" value="1"/>
</dbReference>
<dbReference type="InterPro" id="IPR036188">
    <property type="entry name" value="FAD/NAD-bd_sf"/>
</dbReference>
<reference evidence="7 8" key="1">
    <citation type="journal article" date="2017" name="ISME J.">
        <title>Energy and carbon metabolisms in a deep terrestrial subsurface fluid microbial community.</title>
        <authorList>
            <person name="Momper L."/>
            <person name="Jungbluth S.P."/>
            <person name="Lee M.D."/>
            <person name="Amend J.P."/>
        </authorList>
    </citation>
    <scope>NUCLEOTIDE SEQUENCE [LARGE SCALE GENOMIC DNA]</scope>
    <source>
        <strain evidence="7">SURF_17</strain>
    </source>
</reference>
<dbReference type="PROSITE" id="PS00645">
    <property type="entry name" value="COMPLEX1_51K_2"/>
    <property type="match status" value="1"/>
</dbReference>
<dbReference type="InterPro" id="IPR011538">
    <property type="entry name" value="Nuo51_FMN-bd"/>
</dbReference>
<evidence type="ECO:0000313" key="8">
    <source>
        <dbReference type="Proteomes" id="UP000285961"/>
    </source>
</evidence>
<keyword evidence="3" id="KW-0479">Metal-binding</keyword>
<dbReference type="AlphaFoldDB" id="A0A419ESB0"/>
<gene>
    <name evidence="7" type="primary">nuoF</name>
    <name evidence="7" type="ORF">C4532_15985</name>
</gene>
<keyword evidence="5" id="KW-0411">Iron-sulfur</keyword>
<dbReference type="SMART" id="SM00928">
    <property type="entry name" value="NADH_4Fe-4S"/>
    <property type="match status" value="1"/>
</dbReference>
<feature type="domain" description="NADH-ubiquinone oxidoreductase 51kDa subunit iron-sulphur binding" evidence="6">
    <location>
        <begin position="461"/>
        <end position="506"/>
    </location>
</feature>
<dbReference type="InterPro" id="IPR001949">
    <property type="entry name" value="NADH-UbQ_OxRdtase_51kDa_CS"/>
</dbReference>
<dbReference type="InterPro" id="IPR037225">
    <property type="entry name" value="Nuo51_FMN-bd_sf"/>
</dbReference>
<evidence type="ECO:0000313" key="7">
    <source>
        <dbReference type="EMBL" id="RJP66491.1"/>
    </source>
</evidence>
<evidence type="ECO:0000256" key="3">
    <source>
        <dbReference type="ARBA" id="ARBA00022723"/>
    </source>
</evidence>
<dbReference type="Pfam" id="PF14691">
    <property type="entry name" value="Fer4_20"/>
    <property type="match status" value="1"/>
</dbReference>
<dbReference type="Gene3D" id="6.10.250.1450">
    <property type="match status" value="1"/>
</dbReference>
<sequence length="1032" mass="112730">MARRILTADDLKAIQKNVAKEREKYRLHAMLCGGTGCHAGGGKAVLAALKDEVNKRGLSSDVRVVETGCNGFCALGPVMTILPEKIFYQKLAPEDVAELVENHFIKGRPVERLMYTDPVTGNLIPRLDEIPFFAHQQLRVLHNKGLIDPEKIEDYIWRDGYTAALKAFIEMTPREIIAEVKASGLRGRGGAGFPTGVKWEFCANSKGDVKYVLCNADEGDPGAFMDRSVMEADPHSVLEGMLIAAKAIDSHQGYIYCRAEYPLAVKRLNIAIEQAREYGLLGKNIFGSGFDFDVEIYQGAGAFVCGEETALMTSIEGRRGMPRPRPPFPAISGLWKKPTILNNVETFSNIPQIIIEGGDACAKIGTESSKGTKIFALTGKVNNIGLVEVPMGTSVGEIIFDIGGGIPGGKKFKAAQLGGPSGGCIPSEHLNTPTDYEAIARAGAIMGSGGMIVMDEDTCMVDMARYFMDFCQDESCGKCTPCRVGTRRMLEILQRICNGKGLEGDIELLEEMAQNIKDTALCGLGQTAPNPVLSTIRYFRNEYEAHIRDKRCPAAVCSALFKSPCQHTCPVGMDIPAYVALVRAGRIDDAYVVLKRTNPFPSVCGRVCGHPCQAKCRRGQLDEPVAIKFIKRYIADNASRPKVEPIPVTRKERVAVIGAGPSGLTAALELKKRGYAVTVFEELPQAGGMLRWGIPAYRLPREVLDREINDILDTGVELRTNTRIGREVSFEKLEKEYDVIYFAVGAQRSYGLDVPGETAEGVLGAVEMLRAQNLDQDVKIGKRVAVIGGGNSAVDAARTAIRLGAEAVTIYYRRERKDMPAQEAEIKASEDEGVRIEYLVAPVRVISDNGRVSGLELNRMKLGQFDRSGRKRPEPIPGSEFTIDVDTVIAAIGQKPDLDCLPKASGVETSRNTVKVDRTLRTTNAKVWAGGDVVTGPAMVIDAIKAGQNAAARIDMAIREENGEKPWVPPSDGTIDIPFEVDEEVVERPQAAMPEVAALDRRRDFREVEFGYTKKIAMAEARRCMRCDAKIE</sequence>
<protein>
    <submittedName>
        <fullName evidence="7">NADH-quinone oxidoreductase subunit NuoF</fullName>
    </submittedName>
</protein>
<dbReference type="GO" id="GO:0008137">
    <property type="term" value="F:NADH dehydrogenase (ubiquinone) activity"/>
    <property type="evidence" value="ECO:0007669"/>
    <property type="project" value="InterPro"/>
</dbReference>
<proteinExistence type="inferred from homology"/>
<dbReference type="GO" id="GO:0046872">
    <property type="term" value="F:metal ion binding"/>
    <property type="evidence" value="ECO:0007669"/>
    <property type="project" value="UniProtKB-KW"/>
</dbReference>
<dbReference type="InterPro" id="IPR023753">
    <property type="entry name" value="FAD/NAD-binding_dom"/>
</dbReference>
<dbReference type="SUPFAM" id="SSF52833">
    <property type="entry name" value="Thioredoxin-like"/>
    <property type="match status" value="1"/>
</dbReference>
<evidence type="ECO:0000259" key="6">
    <source>
        <dbReference type="SMART" id="SM00928"/>
    </source>
</evidence>
<dbReference type="PRINTS" id="PR00469">
    <property type="entry name" value="PNDRDTASEII"/>
</dbReference>
<dbReference type="Gene3D" id="3.40.50.11540">
    <property type="entry name" value="NADH-ubiquinone oxidoreductase 51kDa subunit"/>
    <property type="match status" value="1"/>
</dbReference>
<dbReference type="SUPFAM" id="SSF51971">
    <property type="entry name" value="Nucleotide-binding domain"/>
    <property type="match status" value="1"/>
</dbReference>
<dbReference type="FunFam" id="3.40.50.11540:FF:000001">
    <property type="entry name" value="NADH dehydrogenase [ubiquinone] flavoprotein 1, mitochondrial"/>
    <property type="match status" value="1"/>
</dbReference>
<dbReference type="GO" id="GO:0010181">
    <property type="term" value="F:FMN binding"/>
    <property type="evidence" value="ECO:0007669"/>
    <property type="project" value="InterPro"/>
</dbReference>
<dbReference type="EMBL" id="QZKI01000115">
    <property type="protein sequence ID" value="RJP66491.1"/>
    <property type="molecule type" value="Genomic_DNA"/>
</dbReference>
<dbReference type="SUPFAM" id="SSF142984">
    <property type="entry name" value="Nqo1 middle domain-like"/>
    <property type="match status" value="1"/>
</dbReference>
<dbReference type="PANTHER" id="PTHR43578">
    <property type="entry name" value="NADH-QUINONE OXIDOREDUCTASE SUBUNIT F"/>
    <property type="match status" value="1"/>
</dbReference>
<dbReference type="Gene3D" id="3.40.30.10">
    <property type="entry name" value="Glutaredoxin"/>
    <property type="match status" value="1"/>
</dbReference>
<comment type="caution">
    <text evidence="7">The sequence shown here is derived from an EMBL/GenBank/DDBJ whole genome shotgun (WGS) entry which is preliminary data.</text>
</comment>
<organism evidence="7 8">
    <name type="scientific">Candidatus Abyssobacteria bacterium SURF_17</name>
    <dbReference type="NCBI Taxonomy" id="2093361"/>
    <lineage>
        <taxon>Bacteria</taxon>
        <taxon>Pseudomonadati</taxon>
        <taxon>Candidatus Hydrogenedentota</taxon>
        <taxon>Candidatus Abyssobacteria</taxon>
    </lineage>
</organism>
<evidence type="ECO:0000256" key="4">
    <source>
        <dbReference type="ARBA" id="ARBA00023004"/>
    </source>
</evidence>
<dbReference type="Pfam" id="PF07992">
    <property type="entry name" value="Pyr_redox_2"/>
    <property type="match status" value="1"/>
</dbReference>
<dbReference type="PANTHER" id="PTHR43578:SF3">
    <property type="entry name" value="NADH-QUINONE OXIDOREDUCTASE SUBUNIT F"/>
    <property type="match status" value="1"/>
</dbReference>
<dbReference type="Proteomes" id="UP000285961">
    <property type="component" value="Unassembled WGS sequence"/>
</dbReference>
<dbReference type="InterPro" id="IPR028261">
    <property type="entry name" value="DPD_II"/>
</dbReference>
<evidence type="ECO:0000256" key="5">
    <source>
        <dbReference type="ARBA" id="ARBA00023014"/>
    </source>
</evidence>
<keyword evidence="2" id="KW-0004">4Fe-4S</keyword>
<accession>A0A419ESB0</accession>
<dbReference type="Gene3D" id="3.50.50.60">
    <property type="entry name" value="FAD/NAD(P)-binding domain"/>
    <property type="match status" value="3"/>
</dbReference>
<dbReference type="InterPro" id="IPR019575">
    <property type="entry name" value="Nuop51_4Fe4S-bd"/>
</dbReference>
<comment type="similarity">
    <text evidence="1">Belongs to the complex I 51 kDa subunit family.</text>
</comment>
<dbReference type="InterPro" id="IPR036249">
    <property type="entry name" value="Thioredoxin-like_sf"/>
</dbReference>
<dbReference type="NCBIfam" id="NF010120">
    <property type="entry name" value="PRK13596.1"/>
    <property type="match status" value="1"/>
</dbReference>
<dbReference type="CDD" id="cd02980">
    <property type="entry name" value="TRX_Fd_family"/>
    <property type="match status" value="1"/>
</dbReference>
<dbReference type="Pfam" id="PF01257">
    <property type="entry name" value="2Fe-2S_thioredx"/>
    <property type="match status" value="1"/>
</dbReference>
<evidence type="ECO:0000256" key="1">
    <source>
        <dbReference type="ARBA" id="ARBA00007523"/>
    </source>
</evidence>
<dbReference type="SUPFAM" id="SSF140490">
    <property type="entry name" value="Nqo1C-terminal domain-like"/>
    <property type="match status" value="1"/>
</dbReference>
<evidence type="ECO:0000256" key="2">
    <source>
        <dbReference type="ARBA" id="ARBA00022485"/>
    </source>
</evidence>
<dbReference type="GO" id="GO:0051539">
    <property type="term" value="F:4 iron, 4 sulfur cluster binding"/>
    <property type="evidence" value="ECO:0007669"/>
    <property type="project" value="UniProtKB-KW"/>
</dbReference>
<dbReference type="Gene3D" id="3.10.20.600">
    <property type="match status" value="1"/>
</dbReference>
<name>A0A419ESB0_9BACT</name>
<keyword evidence="4" id="KW-0408">Iron</keyword>
<dbReference type="SUPFAM" id="SSF46548">
    <property type="entry name" value="alpha-helical ferredoxin"/>
    <property type="match status" value="2"/>
</dbReference>
<dbReference type="FunFam" id="1.20.1440.230:FF:000001">
    <property type="entry name" value="Mitochondrial NADH dehydrogenase flavoprotein 1"/>
    <property type="match status" value="1"/>
</dbReference>
<dbReference type="Pfam" id="PF10589">
    <property type="entry name" value="NADH_4Fe-4S"/>
    <property type="match status" value="1"/>
</dbReference>
<dbReference type="SUPFAM" id="SSF142019">
    <property type="entry name" value="Nqo1 FMN-binding domain-like"/>
    <property type="match status" value="1"/>
</dbReference>
<dbReference type="PRINTS" id="PR00368">
    <property type="entry name" value="FADPNR"/>
</dbReference>
<dbReference type="GO" id="GO:0016491">
    <property type="term" value="F:oxidoreductase activity"/>
    <property type="evidence" value="ECO:0007669"/>
    <property type="project" value="InterPro"/>
</dbReference>
<dbReference type="Pfam" id="PF01512">
    <property type="entry name" value="Complex1_51K"/>
    <property type="match status" value="1"/>
</dbReference>